<organism evidence="1 2">
    <name type="scientific">Pseudopedobacter beijingensis</name>
    <dbReference type="NCBI Taxonomy" id="1207056"/>
    <lineage>
        <taxon>Bacteria</taxon>
        <taxon>Pseudomonadati</taxon>
        <taxon>Bacteroidota</taxon>
        <taxon>Sphingobacteriia</taxon>
        <taxon>Sphingobacteriales</taxon>
        <taxon>Sphingobacteriaceae</taxon>
        <taxon>Pseudopedobacter</taxon>
    </lineage>
</organism>
<gene>
    <name evidence="1" type="ORF">ACFSAH_00835</name>
</gene>
<proteinExistence type="predicted"/>
<dbReference type="InterPro" id="IPR021109">
    <property type="entry name" value="Peptidase_aspartic_dom_sf"/>
</dbReference>
<dbReference type="SUPFAM" id="SSF50630">
    <property type="entry name" value="Acid proteases"/>
    <property type="match status" value="1"/>
</dbReference>
<dbReference type="PROSITE" id="PS00141">
    <property type="entry name" value="ASP_PROTEASE"/>
    <property type="match status" value="1"/>
</dbReference>
<keyword evidence="2" id="KW-1185">Reference proteome</keyword>
<dbReference type="RefSeq" id="WP_379660784.1">
    <property type="nucleotide sequence ID" value="NZ_JBHUDG010000001.1"/>
</dbReference>
<dbReference type="GO" id="GO:0006508">
    <property type="term" value="P:proteolysis"/>
    <property type="evidence" value="ECO:0007669"/>
    <property type="project" value="UniProtKB-KW"/>
</dbReference>
<dbReference type="Pfam" id="PF13650">
    <property type="entry name" value="Asp_protease_2"/>
    <property type="match status" value="1"/>
</dbReference>
<evidence type="ECO:0000313" key="1">
    <source>
        <dbReference type="EMBL" id="MFD1628397.1"/>
    </source>
</evidence>
<reference evidence="2" key="1">
    <citation type="journal article" date="2019" name="Int. J. Syst. Evol. Microbiol.">
        <title>The Global Catalogue of Microorganisms (GCM) 10K type strain sequencing project: providing services to taxonomists for standard genome sequencing and annotation.</title>
        <authorList>
            <consortium name="The Broad Institute Genomics Platform"/>
            <consortium name="The Broad Institute Genome Sequencing Center for Infectious Disease"/>
            <person name="Wu L."/>
            <person name="Ma J."/>
        </authorList>
    </citation>
    <scope>NUCLEOTIDE SEQUENCE [LARGE SCALE GENOMIC DNA]</scope>
    <source>
        <strain evidence="2">CCUG 53762</strain>
    </source>
</reference>
<dbReference type="Gene3D" id="2.40.70.10">
    <property type="entry name" value="Acid Proteases"/>
    <property type="match status" value="1"/>
</dbReference>
<keyword evidence="1" id="KW-0645">Protease</keyword>
<dbReference type="Proteomes" id="UP001597118">
    <property type="component" value="Unassembled WGS sequence"/>
</dbReference>
<accession>A0ABW4I8K0</accession>
<evidence type="ECO:0000313" key="2">
    <source>
        <dbReference type="Proteomes" id="UP001597118"/>
    </source>
</evidence>
<name>A0ABW4I8K0_9SPHI</name>
<keyword evidence="1" id="KW-0378">Hydrolase</keyword>
<comment type="caution">
    <text evidence="1">The sequence shown here is derived from an EMBL/GenBank/DDBJ whole genome shotgun (WGS) entry which is preliminary data.</text>
</comment>
<sequence>MNVFEIPLQLINLQGDGFHLLVEVVVYGQAFNLVLDTGASKSALDKDTITALIDDDSQIYHLPDRHAIGVGTSSMERYAVIVPEFKIGDLIVENYAVPVFDLTTVKFAYETMQLPAVIGVLGGDILKGYHAVIDYQSNILRLFN</sequence>
<dbReference type="GO" id="GO:0008233">
    <property type="term" value="F:peptidase activity"/>
    <property type="evidence" value="ECO:0007669"/>
    <property type="project" value="UniProtKB-KW"/>
</dbReference>
<dbReference type="EMBL" id="JBHUDG010000001">
    <property type="protein sequence ID" value="MFD1628397.1"/>
    <property type="molecule type" value="Genomic_DNA"/>
</dbReference>
<dbReference type="InterPro" id="IPR001969">
    <property type="entry name" value="Aspartic_peptidase_AS"/>
</dbReference>
<protein>
    <submittedName>
        <fullName evidence="1">Aspartyl protease family protein</fullName>
    </submittedName>
</protein>